<evidence type="ECO:0000313" key="2">
    <source>
        <dbReference type="Proteomes" id="UP001055072"/>
    </source>
</evidence>
<evidence type="ECO:0000313" key="1">
    <source>
        <dbReference type="EMBL" id="KAI0089529.1"/>
    </source>
</evidence>
<dbReference type="EMBL" id="MU274910">
    <property type="protein sequence ID" value="KAI0089529.1"/>
    <property type="molecule type" value="Genomic_DNA"/>
</dbReference>
<organism evidence="1 2">
    <name type="scientific">Irpex rosettiformis</name>
    <dbReference type="NCBI Taxonomy" id="378272"/>
    <lineage>
        <taxon>Eukaryota</taxon>
        <taxon>Fungi</taxon>
        <taxon>Dikarya</taxon>
        <taxon>Basidiomycota</taxon>
        <taxon>Agaricomycotina</taxon>
        <taxon>Agaricomycetes</taxon>
        <taxon>Polyporales</taxon>
        <taxon>Irpicaceae</taxon>
        <taxon>Irpex</taxon>
    </lineage>
</organism>
<name>A0ACB8U5Y9_9APHY</name>
<comment type="caution">
    <text evidence="1">The sequence shown here is derived from an EMBL/GenBank/DDBJ whole genome shotgun (WGS) entry which is preliminary data.</text>
</comment>
<accession>A0ACB8U5Y9</accession>
<proteinExistence type="predicted"/>
<gene>
    <name evidence="1" type="ORF">BDY19DRAFT_108931</name>
</gene>
<sequence>MSTSSSQMDFVDFGNEASSRIQSTYIGPRLPPELCDMIIDNLCGNKQALSTCTLVSHSWKHTARNHLFESVLVARQDDTNAYRNFLNFLNKTPDIGPAIRIICVDGYNPENPVHGVLDCFFIAKVLDYVPKLKALLLLNCGWQRTPAHNMTVYSRPQRTIVDLYINSFRDAKGPPNSKLEILRQFSHIDNLYLTRLWIGHFDVDGAEGDNSSDEDLYPSHSPINVKVKTLTLSLADVCLNFLEHLRRQPFLSTLHALTIRELWSASYLQNHEDLHMIGDIIHDKMSSSLKTFEIDLPRHGPLDGPEVFSALHLGSCHSLDAVAINFLLDGPEMSPAEELEEQTANQNANGTDDDDDEIVVIDTTVPYAGDSEDEEPDSDNPDEGEGNEEDDDADEAAVQQAVTDFTHDGGAPVQASRQEQPRFPPFYTANEWRVPGVILSQLPLSVTEISFAIELTGSAHLVTQHLASAPNWVHIEQQLLRFPNLRRVNFRRLEKLDCDVPVFRRWGMTDQLEICNRLSGLLEKKVLVFDK</sequence>
<protein>
    <submittedName>
        <fullName evidence="1">Uncharacterized protein</fullName>
    </submittedName>
</protein>
<reference evidence="1" key="1">
    <citation type="journal article" date="2021" name="Environ. Microbiol.">
        <title>Gene family expansions and transcriptome signatures uncover fungal adaptations to wood decay.</title>
        <authorList>
            <person name="Hage H."/>
            <person name="Miyauchi S."/>
            <person name="Viragh M."/>
            <person name="Drula E."/>
            <person name="Min B."/>
            <person name="Chaduli D."/>
            <person name="Navarro D."/>
            <person name="Favel A."/>
            <person name="Norest M."/>
            <person name="Lesage-Meessen L."/>
            <person name="Balint B."/>
            <person name="Merenyi Z."/>
            <person name="de Eugenio L."/>
            <person name="Morin E."/>
            <person name="Martinez A.T."/>
            <person name="Baldrian P."/>
            <person name="Stursova M."/>
            <person name="Martinez M.J."/>
            <person name="Novotny C."/>
            <person name="Magnuson J.K."/>
            <person name="Spatafora J.W."/>
            <person name="Maurice S."/>
            <person name="Pangilinan J."/>
            <person name="Andreopoulos W."/>
            <person name="LaButti K."/>
            <person name="Hundley H."/>
            <person name="Na H."/>
            <person name="Kuo A."/>
            <person name="Barry K."/>
            <person name="Lipzen A."/>
            <person name="Henrissat B."/>
            <person name="Riley R."/>
            <person name="Ahrendt S."/>
            <person name="Nagy L.G."/>
            <person name="Grigoriev I.V."/>
            <person name="Martin F."/>
            <person name="Rosso M.N."/>
        </authorList>
    </citation>
    <scope>NUCLEOTIDE SEQUENCE</scope>
    <source>
        <strain evidence="1">CBS 384.51</strain>
    </source>
</reference>
<keyword evidence="2" id="KW-1185">Reference proteome</keyword>
<dbReference type="Proteomes" id="UP001055072">
    <property type="component" value="Unassembled WGS sequence"/>
</dbReference>